<evidence type="ECO:0000256" key="4">
    <source>
        <dbReference type="RuleBase" id="RU003949"/>
    </source>
</evidence>
<dbReference type="InterPro" id="IPR005745">
    <property type="entry name" value="Ribosomal_uL14_bac-type"/>
</dbReference>
<dbReference type="SUPFAM" id="SSF50193">
    <property type="entry name" value="Ribosomal protein L14"/>
    <property type="match status" value="1"/>
</dbReference>
<dbReference type="GO" id="GO:0070180">
    <property type="term" value="F:large ribosomal subunit rRNA binding"/>
    <property type="evidence" value="ECO:0007669"/>
    <property type="project" value="TreeGrafter"/>
</dbReference>
<evidence type="ECO:0000313" key="6">
    <source>
        <dbReference type="EMBL" id="PJA13788.1"/>
    </source>
</evidence>
<comment type="function">
    <text evidence="3 5">Binds to 23S rRNA. Forms part of two intersubunit bridges in the 70S ribosome.</text>
</comment>
<dbReference type="HAMAP" id="MF_01367">
    <property type="entry name" value="Ribosomal_uL14"/>
    <property type="match status" value="1"/>
</dbReference>
<organism evidence="6 7">
    <name type="scientific">Candidatus Dojkabacteria bacterium CG_4_10_14_0_2_um_filter_Dojkabacteria_WS6_41_15</name>
    <dbReference type="NCBI Taxonomy" id="2014249"/>
    <lineage>
        <taxon>Bacteria</taxon>
        <taxon>Candidatus Dojkabacteria</taxon>
    </lineage>
</organism>
<sequence>MIKFRTVVNIADNTGATSAMIIGTFGGTKKKIIRLADVVKVTVKSARPTGSVKKSEMHRAVVVRVKKEHRREDGTYIRFDDNAVVILEGITKEPKGTRIFGPVARELKAHGFDKITYLAPETL</sequence>
<keyword evidence="2 3" id="KW-0687">Ribonucleoprotein</keyword>
<dbReference type="GO" id="GO:0006412">
    <property type="term" value="P:translation"/>
    <property type="evidence" value="ECO:0007669"/>
    <property type="project" value="UniProtKB-UniRule"/>
</dbReference>
<reference evidence="7" key="1">
    <citation type="submission" date="2017-09" db="EMBL/GenBank/DDBJ databases">
        <title>Depth-based differentiation of microbial function through sediment-hosted aquifers and enrichment of novel symbionts in the deep terrestrial subsurface.</title>
        <authorList>
            <person name="Probst A.J."/>
            <person name="Ladd B."/>
            <person name="Jarett J.K."/>
            <person name="Geller-Mcgrath D.E."/>
            <person name="Sieber C.M.K."/>
            <person name="Emerson J.B."/>
            <person name="Anantharaman K."/>
            <person name="Thomas B.C."/>
            <person name="Malmstrom R."/>
            <person name="Stieglmeier M."/>
            <person name="Klingl A."/>
            <person name="Woyke T."/>
            <person name="Ryan C.M."/>
            <person name="Banfield J.F."/>
        </authorList>
    </citation>
    <scope>NUCLEOTIDE SEQUENCE [LARGE SCALE GENOMIC DNA]</scope>
</reference>
<dbReference type="GO" id="GO:0022625">
    <property type="term" value="C:cytosolic large ribosomal subunit"/>
    <property type="evidence" value="ECO:0007669"/>
    <property type="project" value="TreeGrafter"/>
</dbReference>
<dbReference type="Pfam" id="PF00238">
    <property type="entry name" value="Ribosomal_L14"/>
    <property type="match status" value="1"/>
</dbReference>
<gene>
    <name evidence="3" type="primary">rplN</name>
    <name evidence="6" type="ORF">COX64_02880</name>
</gene>
<protein>
    <recommendedName>
        <fullName evidence="3">Large ribosomal subunit protein uL14</fullName>
    </recommendedName>
</protein>
<dbReference type="InterPro" id="IPR036853">
    <property type="entry name" value="Ribosomal_uL14_sf"/>
</dbReference>
<evidence type="ECO:0000313" key="7">
    <source>
        <dbReference type="Proteomes" id="UP000228952"/>
    </source>
</evidence>
<accession>A0A2M7W1R7</accession>
<dbReference type="EMBL" id="PFQB01000075">
    <property type="protein sequence ID" value="PJA13788.1"/>
    <property type="molecule type" value="Genomic_DNA"/>
</dbReference>
<evidence type="ECO:0000256" key="5">
    <source>
        <dbReference type="RuleBase" id="RU003950"/>
    </source>
</evidence>
<comment type="subunit">
    <text evidence="3">Part of the 50S ribosomal subunit. Forms a cluster with proteins L3 and L19. In the 70S ribosome, L14 and L19 interact and together make contacts with the 16S rRNA in bridges B5 and B8.</text>
</comment>
<keyword evidence="1 3" id="KW-0689">Ribosomal protein</keyword>
<dbReference type="InterPro" id="IPR019972">
    <property type="entry name" value="Ribosomal_uL14_CS"/>
</dbReference>
<dbReference type="SMART" id="SM01374">
    <property type="entry name" value="Ribosomal_L14"/>
    <property type="match status" value="1"/>
</dbReference>
<dbReference type="PANTHER" id="PTHR11761:SF3">
    <property type="entry name" value="LARGE RIBOSOMAL SUBUNIT PROTEIN UL14M"/>
    <property type="match status" value="1"/>
</dbReference>
<dbReference type="PANTHER" id="PTHR11761">
    <property type="entry name" value="50S/60S RIBOSOMAL PROTEIN L14/L23"/>
    <property type="match status" value="1"/>
</dbReference>
<dbReference type="Proteomes" id="UP000228952">
    <property type="component" value="Unassembled WGS sequence"/>
</dbReference>
<keyword evidence="3 5" id="KW-0694">RNA-binding</keyword>
<dbReference type="InterPro" id="IPR000218">
    <property type="entry name" value="Ribosomal_uL14"/>
</dbReference>
<name>A0A2M7W1R7_9BACT</name>
<comment type="caution">
    <text evidence="6">The sequence shown here is derived from an EMBL/GenBank/DDBJ whole genome shotgun (WGS) entry which is preliminary data.</text>
</comment>
<evidence type="ECO:0000256" key="2">
    <source>
        <dbReference type="ARBA" id="ARBA00023274"/>
    </source>
</evidence>
<dbReference type="PROSITE" id="PS00049">
    <property type="entry name" value="RIBOSOMAL_L14"/>
    <property type="match status" value="1"/>
</dbReference>
<keyword evidence="3 5" id="KW-0699">rRNA-binding</keyword>
<proteinExistence type="inferred from homology"/>
<evidence type="ECO:0000256" key="3">
    <source>
        <dbReference type="HAMAP-Rule" id="MF_01367"/>
    </source>
</evidence>
<dbReference type="GO" id="GO:0003735">
    <property type="term" value="F:structural constituent of ribosome"/>
    <property type="evidence" value="ECO:0007669"/>
    <property type="project" value="InterPro"/>
</dbReference>
<evidence type="ECO:0000256" key="1">
    <source>
        <dbReference type="ARBA" id="ARBA00022980"/>
    </source>
</evidence>
<dbReference type="Gene3D" id="2.40.150.20">
    <property type="entry name" value="Ribosomal protein L14"/>
    <property type="match status" value="1"/>
</dbReference>
<comment type="similarity">
    <text evidence="3 4">Belongs to the universal ribosomal protein uL14 family.</text>
</comment>
<dbReference type="CDD" id="cd00337">
    <property type="entry name" value="Ribosomal_uL14"/>
    <property type="match status" value="1"/>
</dbReference>
<dbReference type="NCBIfam" id="TIGR01067">
    <property type="entry name" value="rplN_bact"/>
    <property type="match status" value="1"/>
</dbReference>
<dbReference type="AlphaFoldDB" id="A0A2M7W1R7"/>